<feature type="transmembrane region" description="Helical" evidence="3">
    <location>
        <begin position="23"/>
        <end position="42"/>
    </location>
</feature>
<sequence length="511" mass="58344">MAHILTEGLDGVWRMLIDLPTSSLITLLILITLLLTLSYALYNTHLHPLRSYPGPILWRSFRLPYVMSTHRGRLHTDLKDFHTNYGPIVRIAPNELSYANSAAWKDIYLNRPNQPVFERNRTWFKKMTPDEPNSIMGYDEDDHARFRRAFANSFSEKSLRDQIPVVESYVDLFISQLKKKENESVDLAQWFNFLTFDLSADLSFGSSFSCLQSGTAHVWVRVTQDFGKGLALIASVNTCYIDRLLRYIIPEKVLQRMKDHREISSAKARARLELSTERPDFVTPTKKYISIHPEFAMTTKEWEVNMLVIAFAASETTASALTAAVRELCQHRGALARLVSEIRGAFAEERDITVASTQHLIYLNAVINETLRLDPPVVTGVPRVTPSPGALICDRWVSAGTYVGYNQFAANRQGYNFHLPNTFLPERFIEMDGRDDMAGLNPFGAGRNSCIGVKLAYAEMRVALAKLIWVFDVRLDKEDGGWTWGEQETYIFWDKKPLHVVLTRVDGELRR</sequence>
<dbReference type="OrthoDB" id="1470350at2759"/>
<keyword evidence="2" id="KW-0349">Heme</keyword>
<dbReference type="PRINTS" id="PR00385">
    <property type="entry name" value="P450"/>
</dbReference>
<dbReference type="InterPro" id="IPR002401">
    <property type="entry name" value="Cyt_P450_E_grp-I"/>
</dbReference>
<dbReference type="GO" id="GO:0020037">
    <property type="term" value="F:heme binding"/>
    <property type="evidence" value="ECO:0007669"/>
    <property type="project" value="InterPro"/>
</dbReference>
<evidence type="ECO:0008006" key="6">
    <source>
        <dbReference type="Google" id="ProtNLM"/>
    </source>
</evidence>
<dbReference type="GO" id="GO:0016705">
    <property type="term" value="F:oxidoreductase activity, acting on paired donors, with incorporation or reduction of molecular oxygen"/>
    <property type="evidence" value="ECO:0007669"/>
    <property type="project" value="InterPro"/>
</dbReference>
<dbReference type="GO" id="GO:0005506">
    <property type="term" value="F:iron ion binding"/>
    <property type="evidence" value="ECO:0007669"/>
    <property type="project" value="InterPro"/>
</dbReference>
<dbReference type="VEuPathDB" id="FungiDB:JI435_054920"/>
<dbReference type="Pfam" id="PF00067">
    <property type="entry name" value="p450"/>
    <property type="match status" value="1"/>
</dbReference>
<feature type="binding site" description="axial binding residue" evidence="2">
    <location>
        <position position="450"/>
    </location>
    <ligand>
        <name>heme</name>
        <dbReference type="ChEBI" id="CHEBI:30413"/>
    </ligand>
    <ligandPart>
        <name>Fe</name>
        <dbReference type="ChEBI" id="CHEBI:18248"/>
    </ligandPart>
</feature>
<dbReference type="SUPFAM" id="SSF48264">
    <property type="entry name" value="Cytochrome P450"/>
    <property type="match status" value="1"/>
</dbReference>
<dbReference type="InterPro" id="IPR036396">
    <property type="entry name" value="Cyt_P450_sf"/>
</dbReference>
<dbReference type="PRINTS" id="PR00463">
    <property type="entry name" value="EP450I"/>
</dbReference>
<dbReference type="EMBL" id="CP069028">
    <property type="protein sequence ID" value="QRC95847.1"/>
    <property type="molecule type" value="Genomic_DNA"/>
</dbReference>
<name>A0A7U2I1E8_PHANO</name>
<keyword evidence="2" id="KW-0408">Iron</keyword>
<comment type="similarity">
    <text evidence="1">Belongs to the cytochrome P450 family.</text>
</comment>
<keyword evidence="5" id="KW-1185">Reference proteome</keyword>
<gene>
    <name evidence="4" type="ORF">JI435_054920</name>
</gene>
<dbReference type="InterPro" id="IPR050121">
    <property type="entry name" value="Cytochrome_P450_monoxygenase"/>
</dbReference>
<dbReference type="OMA" id="NGKAHPW"/>
<keyword evidence="3" id="KW-0812">Transmembrane</keyword>
<dbReference type="PANTHER" id="PTHR24305">
    <property type="entry name" value="CYTOCHROME P450"/>
    <property type="match status" value="1"/>
</dbReference>
<dbReference type="InterPro" id="IPR001128">
    <property type="entry name" value="Cyt_P450"/>
</dbReference>
<dbReference type="PANTHER" id="PTHR24305:SF166">
    <property type="entry name" value="CYTOCHROME P450 12A4, MITOCHONDRIAL-RELATED"/>
    <property type="match status" value="1"/>
</dbReference>
<organism evidence="4 5">
    <name type="scientific">Phaeosphaeria nodorum (strain SN15 / ATCC MYA-4574 / FGSC 10173)</name>
    <name type="common">Glume blotch fungus</name>
    <name type="synonym">Parastagonospora nodorum</name>
    <dbReference type="NCBI Taxonomy" id="321614"/>
    <lineage>
        <taxon>Eukaryota</taxon>
        <taxon>Fungi</taxon>
        <taxon>Dikarya</taxon>
        <taxon>Ascomycota</taxon>
        <taxon>Pezizomycotina</taxon>
        <taxon>Dothideomycetes</taxon>
        <taxon>Pleosporomycetidae</taxon>
        <taxon>Pleosporales</taxon>
        <taxon>Pleosporineae</taxon>
        <taxon>Phaeosphaeriaceae</taxon>
        <taxon>Parastagonospora</taxon>
    </lineage>
</organism>
<dbReference type="AlphaFoldDB" id="A0A7U2I1E8"/>
<keyword evidence="3" id="KW-0472">Membrane</keyword>
<evidence type="ECO:0000313" key="5">
    <source>
        <dbReference type="Proteomes" id="UP000663193"/>
    </source>
</evidence>
<dbReference type="GO" id="GO:0004497">
    <property type="term" value="F:monooxygenase activity"/>
    <property type="evidence" value="ECO:0007669"/>
    <property type="project" value="InterPro"/>
</dbReference>
<evidence type="ECO:0000256" key="1">
    <source>
        <dbReference type="ARBA" id="ARBA00010617"/>
    </source>
</evidence>
<accession>A0A7U2I1E8</accession>
<dbReference type="FunFam" id="1.10.630.10:FF:000129">
    <property type="entry name" value="Benzoate 4-monooxygenase cytochrome P450"/>
    <property type="match status" value="1"/>
</dbReference>
<keyword evidence="3" id="KW-1133">Transmembrane helix</keyword>
<reference evidence="5" key="1">
    <citation type="journal article" date="2021" name="BMC Genomics">
        <title>Chromosome-level genome assembly and manually-curated proteome of model necrotroph Parastagonospora nodorum Sn15 reveals a genome-wide trove of candidate effector homologs, and redundancy of virulence-related functions within an accessory chromosome.</title>
        <authorList>
            <person name="Bertazzoni S."/>
            <person name="Jones D.A.B."/>
            <person name="Phan H.T."/>
            <person name="Tan K.-C."/>
            <person name="Hane J.K."/>
        </authorList>
    </citation>
    <scope>NUCLEOTIDE SEQUENCE [LARGE SCALE GENOMIC DNA]</scope>
    <source>
        <strain evidence="5">SN15 / ATCC MYA-4574 / FGSC 10173)</strain>
    </source>
</reference>
<dbReference type="CDD" id="cd11058">
    <property type="entry name" value="CYP60B-like"/>
    <property type="match status" value="1"/>
</dbReference>
<comment type="cofactor">
    <cofactor evidence="2">
        <name>heme</name>
        <dbReference type="ChEBI" id="CHEBI:30413"/>
    </cofactor>
</comment>
<keyword evidence="2" id="KW-0479">Metal-binding</keyword>
<evidence type="ECO:0000256" key="2">
    <source>
        <dbReference type="PIRSR" id="PIRSR602401-1"/>
    </source>
</evidence>
<evidence type="ECO:0000313" key="4">
    <source>
        <dbReference type="EMBL" id="QRC95847.1"/>
    </source>
</evidence>
<dbReference type="Proteomes" id="UP000663193">
    <property type="component" value="Chromosome 6"/>
</dbReference>
<protein>
    <recommendedName>
        <fullName evidence="6">Cytochrome P450</fullName>
    </recommendedName>
</protein>
<evidence type="ECO:0000256" key="3">
    <source>
        <dbReference type="SAM" id="Phobius"/>
    </source>
</evidence>
<dbReference type="Gene3D" id="1.10.630.10">
    <property type="entry name" value="Cytochrome P450"/>
    <property type="match status" value="1"/>
</dbReference>
<proteinExistence type="inferred from homology"/>